<sequence length="120" mass="13060">MGVQGEARSPGVLDGLYGVQLDHRPSQGGGDSDSDEVVRTTVLEYSASSEPQFRDGKAQQRLPIRRLWQHRPSFLKPVHCSISCGGVLFIADDCFPETPYIHAAWHLAAAIGIGTCNKLL</sequence>
<dbReference type="PANTHER" id="PTHR35100">
    <property type="entry name" value="FOLD PROTEIN"/>
    <property type="match status" value="1"/>
</dbReference>
<proteinExistence type="predicted"/>
<comment type="caution">
    <text evidence="2">The sequence shown here is derived from an EMBL/GenBank/DDBJ whole genome shotgun (WGS) entry which is preliminary data.</text>
</comment>
<reference evidence="2" key="2">
    <citation type="submission" date="2021-02" db="EMBL/GenBank/DDBJ databases">
        <authorList>
            <person name="Kimball J.A."/>
            <person name="Haas M.W."/>
            <person name="Macchietto M."/>
            <person name="Kono T."/>
            <person name="Duquette J."/>
            <person name="Shao M."/>
        </authorList>
    </citation>
    <scope>NUCLEOTIDE SEQUENCE</scope>
    <source>
        <tissue evidence="2">Fresh leaf tissue</tissue>
    </source>
</reference>
<evidence type="ECO:0000256" key="1">
    <source>
        <dbReference type="SAM" id="MobiDB-lite"/>
    </source>
</evidence>
<dbReference type="EMBL" id="JAAALK010000287">
    <property type="protein sequence ID" value="KAG8056722.1"/>
    <property type="molecule type" value="Genomic_DNA"/>
</dbReference>
<reference evidence="2" key="1">
    <citation type="journal article" date="2021" name="bioRxiv">
        <title>Whole Genome Assembly and Annotation of Northern Wild Rice, Zizania palustris L., Supports a Whole Genome Duplication in the Zizania Genus.</title>
        <authorList>
            <person name="Haas M."/>
            <person name="Kono T."/>
            <person name="Macchietto M."/>
            <person name="Millas R."/>
            <person name="McGilp L."/>
            <person name="Shao M."/>
            <person name="Duquette J."/>
            <person name="Hirsch C.N."/>
            <person name="Kimball J."/>
        </authorList>
    </citation>
    <scope>NUCLEOTIDE SEQUENCE</scope>
    <source>
        <tissue evidence="2">Fresh leaf tissue</tissue>
    </source>
</reference>
<dbReference type="PANTHER" id="PTHR35100:SF3">
    <property type="entry name" value="PGG DOMAIN-CONTAINING PROTEIN"/>
    <property type="match status" value="1"/>
</dbReference>
<feature type="region of interest" description="Disordered" evidence="1">
    <location>
        <begin position="1"/>
        <end position="35"/>
    </location>
</feature>
<gene>
    <name evidence="2" type="ORF">GUJ93_ZPchr0002g26277</name>
</gene>
<organism evidence="2 3">
    <name type="scientific">Zizania palustris</name>
    <name type="common">Northern wild rice</name>
    <dbReference type="NCBI Taxonomy" id="103762"/>
    <lineage>
        <taxon>Eukaryota</taxon>
        <taxon>Viridiplantae</taxon>
        <taxon>Streptophyta</taxon>
        <taxon>Embryophyta</taxon>
        <taxon>Tracheophyta</taxon>
        <taxon>Spermatophyta</taxon>
        <taxon>Magnoliopsida</taxon>
        <taxon>Liliopsida</taxon>
        <taxon>Poales</taxon>
        <taxon>Poaceae</taxon>
        <taxon>BOP clade</taxon>
        <taxon>Oryzoideae</taxon>
        <taxon>Oryzeae</taxon>
        <taxon>Zizaniinae</taxon>
        <taxon>Zizania</taxon>
    </lineage>
</organism>
<name>A0A8J5RZ54_ZIZPA</name>
<protein>
    <submittedName>
        <fullName evidence="2">Uncharacterized protein</fullName>
    </submittedName>
</protein>
<dbReference type="AlphaFoldDB" id="A0A8J5RZ54"/>
<evidence type="ECO:0000313" key="3">
    <source>
        <dbReference type="Proteomes" id="UP000729402"/>
    </source>
</evidence>
<accession>A0A8J5RZ54</accession>
<dbReference type="Proteomes" id="UP000729402">
    <property type="component" value="Unassembled WGS sequence"/>
</dbReference>
<evidence type="ECO:0000313" key="2">
    <source>
        <dbReference type="EMBL" id="KAG8056722.1"/>
    </source>
</evidence>
<keyword evidence="3" id="KW-1185">Reference proteome</keyword>